<dbReference type="Pfam" id="PF00188">
    <property type="entry name" value="CAP"/>
    <property type="match status" value="1"/>
</dbReference>
<evidence type="ECO:0000256" key="1">
    <source>
        <dbReference type="SAM" id="MobiDB-lite"/>
    </source>
</evidence>
<feature type="region of interest" description="Disordered" evidence="1">
    <location>
        <begin position="31"/>
        <end position="77"/>
    </location>
</feature>
<feature type="domain" description="SCP" evidence="2">
    <location>
        <begin position="152"/>
        <end position="239"/>
    </location>
</feature>
<evidence type="ECO:0000313" key="4">
    <source>
        <dbReference type="Proteomes" id="UP000766550"/>
    </source>
</evidence>
<proteinExistence type="predicted"/>
<reference evidence="3 4" key="1">
    <citation type="submission" date="2021-06" db="EMBL/GenBank/DDBJ databases">
        <title>New haloarchaea isolates fom saline soil.</title>
        <authorList>
            <person name="Duran-Viseras A."/>
            <person name="Sanchez-Porro C.S."/>
            <person name="Ventosa A."/>
        </authorList>
    </citation>
    <scope>NUCLEOTIDE SEQUENCE [LARGE SCALE GENOMIC DNA]</scope>
    <source>
        <strain evidence="3 4">JCM 183640</strain>
    </source>
</reference>
<sequence length="244" mass="25984">MVNKVLIGLAGVVLLSAVSVGVIIGSQLDGGLASAPTETPTESQGNIETATATPAPATATKTATPVRTERRTSISPSRFNETAISTYVATYLSDARAAEGIDRFETGGRTAKRVEAMAQGHSEAMAEARNAAHTIDGVTSAERYENHDLTQYCEFKSAEHSYIETPRRNRFEAVGATVAGQTYEANGETQFNANDSAVAQAIVNEWLRSDTYRERLFLDNAERLGVGVVVTDDGDVYATANICG</sequence>
<gene>
    <name evidence="3" type="ORF">KTS45_03870</name>
</gene>
<dbReference type="OrthoDB" id="60683at2157"/>
<comment type="caution">
    <text evidence="3">The sequence shown here is derived from an EMBL/GenBank/DDBJ whole genome shotgun (WGS) entry which is preliminary data.</text>
</comment>
<evidence type="ECO:0000259" key="2">
    <source>
        <dbReference type="Pfam" id="PF00188"/>
    </source>
</evidence>
<evidence type="ECO:0000313" key="3">
    <source>
        <dbReference type="EMBL" id="MBV0923327.1"/>
    </source>
</evidence>
<feature type="compositionally biased region" description="Polar residues" evidence="1">
    <location>
        <begin position="36"/>
        <end position="48"/>
    </location>
</feature>
<name>A0A8J7Y351_9EURY</name>
<dbReference type="Proteomes" id="UP000766550">
    <property type="component" value="Unassembled WGS sequence"/>
</dbReference>
<dbReference type="InterPro" id="IPR014044">
    <property type="entry name" value="CAP_dom"/>
</dbReference>
<accession>A0A8J7Y351</accession>
<keyword evidence="4" id="KW-1185">Reference proteome</keyword>
<protein>
    <submittedName>
        <fullName evidence="3">CAP domain-containing protein</fullName>
    </submittedName>
</protein>
<dbReference type="Gene3D" id="3.40.33.10">
    <property type="entry name" value="CAP"/>
    <property type="match status" value="1"/>
</dbReference>
<dbReference type="AlphaFoldDB" id="A0A8J7Y351"/>
<dbReference type="EMBL" id="JAHQXF010000001">
    <property type="protein sequence ID" value="MBV0923327.1"/>
    <property type="molecule type" value="Genomic_DNA"/>
</dbReference>
<dbReference type="RefSeq" id="WP_162316465.1">
    <property type="nucleotide sequence ID" value="NZ_JAHQXF010000001.1"/>
</dbReference>
<feature type="compositionally biased region" description="Low complexity" evidence="1">
    <location>
        <begin position="49"/>
        <end position="65"/>
    </location>
</feature>
<organism evidence="3 4">
    <name type="scientific">Haloarcula limicola</name>
    <dbReference type="NCBI Taxonomy" id="1429915"/>
    <lineage>
        <taxon>Archaea</taxon>
        <taxon>Methanobacteriati</taxon>
        <taxon>Methanobacteriota</taxon>
        <taxon>Stenosarchaea group</taxon>
        <taxon>Halobacteria</taxon>
        <taxon>Halobacteriales</taxon>
        <taxon>Haloarculaceae</taxon>
        <taxon>Haloarcula</taxon>
    </lineage>
</organism>
<dbReference type="InterPro" id="IPR035940">
    <property type="entry name" value="CAP_sf"/>
</dbReference>